<reference evidence="2" key="1">
    <citation type="submission" date="2022-07" db="EMBL/GenBank/DDBJ databases">
        <authorList>
            <person name="Macas J."/>
            <person name="Novak P."/>
            <person name="Neumann P."/>
        </authorList>
    </citation>
    <scope>NUCLEOTIDE SEQUENCE</scope>
</reference>
<evidence type="ECO:0000313" key="3">
    <source>
        <dbReference type="Proteomes" id="UP001152484"/>
    </source>
</evidence>
<gene>
    <name evidence="2" type="ORF">CEURO_LOCUS18674</name>
</gene>
<comment type="caution">
    <text evidence="2">The sequence shown here is derived from an EMBL/GenBank/DDBJ whole genome shotgun (WGS) entry which is preliminary data.</text>
</comment>
<organism evidence="2 3">
    <name type="scientific">Cuscuta europaea</name>
    <name type="common">European dodder</name>
    <dbReference type="NCBI Taxonomy" id="41803"/>
    <lineage>
        <taxon>Eukaryota</taxon>
        <taxon>Viridiplantae</taxon>
        <taxon>Streptophyta</taxon>
        <taxon>Embryophyta</taxon>
        <taxon>Tracheophyta</taxon>
        <taxon>Spermatophyta</taxon>
        <taxon>Magnoliopsida</taxon>
        <taxon>eudicotyledons</taxon>
        <taxon>Gunneridae</taxon>
        <taxon>Pentapetalae</taxon>
        <taxon>asterids</taxon>
        <taxon>lamiids</taxon>
        <taxon>Solanales</taxon>
        <taxon>Convolvulaceae</taxon>
        <taxon>Cuscuteae</taxon>
        <taxon>Cuscuta</taxon>
        <taxon>Cuscuta subgen. Cuscuta</taxon>
    </lineage>
</organism>
<dbReference type="Pfam" id="PF04827">
    <property type="entry name" value="Plant_tran"/>
    <property type="match status" value="1"/>
</dbReference>
<feature type="transmembrane region" description="Helical" evidence="1">
    <location>
        <begin position="181"/>
        <end position="203"/>
    </location>
</feature>
<sequence>MCDYFIDTPTYGQREFRRRFHMRKCVFERITNALSAHNSFFHQKQDVVGRMGLSVQQKCTCAIRILAFGVTADILDEYLKVADTTIRECILQFVEGVTTIFGPEYLRKPNTQDVTLLLAEGESHGFSGMMGSIYCMHREWKNCPRAWRVMFPGRNKKLPLPWKLLPLVTFGFGMHSSGHRVLAMILMCLINPPILMMFVGEYYPSLLLFRGPRHHPDMKPSQRGPFRPTRLVESHLGPISARYGLSGPLG</sequence>
<dbReference type="EMBL" id="CAMAPE010000053">
    <property type="protein sequence ID" value="CAH9109992.1"/>
    <property type="molecule type" value="Genomic_DNA"/>
</dbReference>
<dbReference type="Proteomes" id="UP001152484">
    <property type="component" value="Unassembled WGS sequence"/>
</dbReference>
<dbReference type="OrthoDB" id="124998at2759"/>
<keyword evidence="1" id="KW-0812">Transmembrane</keyword>
<keyword evidence="1" id="KW-1133">Transmembrane helix</keyword>
<dbReference type="InterPro" id="IPR006912">
    <property type="entry name" value="Harbinger_derived_prot"/>
</dbReference>
<keyword evidence="1" id="KW-0472">Membrane</keyword>
<keyword evidence="3" id="KW-1185">Reference proteome</keyword>
<evidence type="ECO:0000313" key="2">
    <source>
        <dbReference type="EMBL" id="CAH9109992.1"/>
    </source>
</evidence>
<accession>A0A9P0ZPB1</accession>
<evidence type="ECO:0000256" key="1">
    <source>
        <dbReference type="SAM" id="Phobius"/>
    </source>
</evidence>
<name>A0A9P0ZPB1_CUSEU</name>
<proteinExistence type="predicted"/>
<dbReference type="AlphaFoldDB" id="A0A9P0ZPB1"/>
<dbReference type="PANTHER" id="PTHR47150:SF6">
    <property type="entry name" value="OS01G0872900 PROTEIN"/>
    <property type="match status" value="1"/>
</dbReference>
<dbReference type="PANTHER" id="PTHR47150">
    <property type="entry name" value="OS12G0169200 PROTEIN"/>
    <property type="match status" value="1"/>
</dbReference>
<protein>
    <submittedName>
        <fullName evidence="2">Uncharacterized protein</fullName>
    </submittedName>
</protein>